<dbReference type="EMBL" id="KN823049">
    <property type="protein sequence ID" value="KIO25064.1"/>
    <property type="molecule type" value="Genomic_DNA"/>
</dbReference>
<feature type="region of interest" description="Disordered" evidence="1">
    <location>
        <begin position="579"/>
        <end position="620"/>
    </location>
</feature>
<dbReference type="GO" id="GO:1905762">
    <property type="term" value="F:CCR4-NOT complex binding"/>
    <property type="evidence" value="ECO:0007669"/>
    <property type="project" value="TreeGrafter"/>
</dbReference>
<dbReference type="STRING" id="1051891.A0A0C3QH86"/>
<feature type="domain" description="NYN" evidence="2">
    <location>
        <begin position="380"/>
        <end position="505"/>
    </location>
</feature>
<protein>
    <recommendedName>
        <fullName evidence="2">NYN domain-containing protein</fullName>
    </recommendedName>
</protein>
<evidence type="ECO:0000256" key="1">
    <source>
        <dbReference type="SAM" id="MobiDB-lite"/>
    </source>
</evidence>
<feature type="compositionally biased region" description="Acidic residues" evidence="1">
    <location>
        <begin position="193"/>
        <end position="217"/>
    </location>
</feature>
<feature type="domain" description="NYN" evidence="2">
    <location>
        <begin position="24"/>
        <end position="147"/>
    </location>
</feature>
<dbReference type="PANTHER" id="PTHR14379">
    <property type="entry name" value="LIMKAIN B LKAP"/>
    <property type="match status" value="1"/>
</dbReference>
<sequence>MDSYSGHFDDGTFNLARPALLRGKVVIVWDYENCPVPDGMSGFTAVRMIRKAALRFGTVDHFEAYSYWSNSSDSLIKQELSVSGVKLRDCPHDGKKGVVDKTIMIDMIFYAIDRPPTTTVLLISGHGDYSYAISTLQNRGYSVKLLAPAGCLHSNLPLLADVLDWDSVLNIAPPKPEVAEIGISTIDPTTAVEPEEPPEGSELLDDQDAEENAEEDTEWKPKVTWDSITGSTKPSIPSHYDMDFPPLPSAPPEDWAASPSPSPVIPPQPTTSNRTYSAPTISPLFEDLVAELESLKLGGYPKPVWGMVAEGLIRRDPNILARAGVAAQALHLIGLTNPIAGLTGCHDNHSTTAMFAIGPHMNPLDSDPFSMQMTSTEERRTAVFWDYERCPPPDGISGAAFVRKVRDLAHVYSRSIFSFKAYFSSPLDEKLRSELRDSNVLVLEDKGGTVDKMRRTVDMLSFAMDQPPSVPGAVIFISSDVDFVCALSALRNKGHFVGLLCPPGGVDAALEGHASQVFRWNEVFGLLGDASLQNESLINFEVDATEPPANQPDWAQPPPTPPRMLSSDTFADLRTVQSPLLNDDTPRQDSGPNSPAHTRGEVAGSQPNGTPPTSSGQPLDSISIYADLIAALEKETQSTGKQEHIHSRISERVRERNPDYLTNAKKGKFKKYLEAASNAGIVSNKFINGEGWVTLNDRSMWRVTI</sequence>
<dbReference type="OrthoDB" id="549353at2759"/>
<dbReference type="Pfam" id="PF01936">
    <property type="entry name" value="NYN"/>
    <property type="match status" value="2"/>
</dbReference>
<dbReference type="GO" id="GO:0010468">
    <property type="term" value="P:regulation of gene expression"/>
    <property type="evidence" value="ECO:0007669"/>
    <property type="project" value="InterPro"/>
</dbReference>
<feature type="region of interest" description="Disordered" evidence="1">
    <location>
        <begin position="180"/>
        <end position="274"/>
    </location>
</feature>
<evidence type="ECO:0000313" key="3">
    <source>
        <dbReference type="EMBL" id="KIO25064.1"/>
    </source>
</evidence>
<organism evidence="3 4">
    <name type="scientific">Tulasnella calospora MUT 4182</name>
    <dbReference type="NCBI Taxonomy" id="1051891"/>
    <lineage>
        <taxon>Eukaryota</taxon>
        <taxon>Fungi</taxon>
        <taxon>Dikarya</taxon>
        <taxon>Basidiomycota</taxon>
        <taxon>Agaricomycotina</taxon>
        <taxon>Agaricomycetes</taxon>
        <taxon>Cantharellales</taxon>
        <taxon>Tulasnellaceae</taxon>
        <taxon>Tulasnella</taxon>
    </lineage>
</organism>
<evidence type="ECO:0000313" key="4">
    <source>
        <dbReference type="Proteomes" id="UP000054248"/>
    </source>
</evidence>
<reference evidence="4" key="2">
    <citation type="submission" date="2015-01" db="EMBL/GenBank/DDBJ databases">
        <title>Evolutionary Origins and Diversification of the Mycorrhizal Mutualists.</title>
        <authorList>
            <consortium name="DOE Joint Genome Institute"/>
            <consortium name="Mycorrhizal Genomics Consortium"/>
            <person name="Kohler A."/>
            <person name="Kuo A."/>
            <person name="Nagy L.G."/>
            <person name="Floudas D."/>
            <person name="Copeland A."/>
            <person name="Barry K.W."/>
            <person name="Cichocki N."/>
            <person name="Veneault-Fourrey C."/>
            <person name="LaButti K."/>
            <person name="Lindquist E.A."/>
            <person name="Lipzen A."/>
            <person name="Lundell T."/>
            <person name="Morin E."/>
            <person name="Murat C."/>
            <person name="Riley R."/>
            <person name="Ohm R."/>
            <person name="Sun H."/>
            <person name="Tunlid A."/>
            <person name="Henrissat B."/>
            <person name="Grigoriev I.V."/>
            <person name="Hibbett D.S."/>
            <person name="Martin F."/>
        </authorList>
    </citation>
    <scope>NUCLEOTIDE SEQUENCE [LARGE SCALE GENOMIC DNA]</scope>
    <source>
        <strain evidence="4">MUT 4182</strain>
    </source>
</reference>
<keyword evidence="4" id="KW-1185">Reference proteome</keyword>
<dbReference type="Proteomes" id="UP000054248">
    <property type="component" value="Unassembled WGS sequence"/>
</dbReference>
<proteinExistence type="predicted"/>
<reference evidence="3 4" key="1">
    <citation type="submission" date="2014-04" db="EMBL/GenBank/DDBJ databases">
        <authorList>
            <consortium name="DOE Joint Genome Institute"/>
            <person name="Kuo A."/>
            <person name="Girlanda M."/>
            <person name="Perotto S."/>
            <person name="Kohler A."/>
            <person name="Nagy L.G."/>
            <person name="Floudas D."/>
            <person name="Copeland A."/>
            <person name="Barry K.W."/>
            <person name="Cichocki N."/>
            <person name="Veneault-Fourrey C."/>
            <person name="LaButti K."/>
            <person name="Lindquist E.A."/>
            <person name="Lipzen A."/>
            <person name="Lundell T."/>
            <person name="Morin E."/>
            <person name="Murat C."/>
            <person name="Sun H."/>
            <person name="Tunlid A."/>
            <person name="Henrissat B."/>
            <person name="Grigoriev I.V."/>
            <person name="Hibbett D.S."/>
            <person name="Martin F."/>
            <person name="Nordberg H.P."/>
            <person name="Cantor M.N."/>
            <person name="Hua S.X."/>
        </authorList>
    </citation>
    <scope>NUCLEOTIDE SEQUENCE [LARGE SCALE GENOMIC DNA]</scope>
    <source>
        <strain evidence="3 4">MUT 4182</strain>
    </source>
</reference>
<dbReference type="PANTHER" id="PTHR14379:SF3">
    <property type="entry name" value="MEIOSIS REGULATOR AND MRNA STABILITY FACTOR 1"/>
    <property type="match status" value="1"/>
</dbReference>
<dbReference type="HOGENOM" id="CLU_391373_0_0_1"/>
<dbReference type="AlphaFoldDB" id="A0A0C3QH86"/>
<feature type="compositionally biased region" description="Polar residues" evidence="1">
    <location>
        <begin position="605"/>
        <end position="620"/>
    </location>
</feature>
<dbReference type="CDD" id="cd10910">
    <property type="entry name" value="PIN_limkain_b1_N_like"/>
    <property type="match status" value="2"/>
</dbReference>
<dbReference type="InterPro" id="IPR024768">
    <property type="entry name" value="Marf1"/>
</dbReference>
<feature type="region of interest" description="Disordered" evidence="1">
    <location>
        <begin position="545"/>
        <end position="567"/>
    </location>
</feature>
<feature type="compositionally biased region" description="Pro residues" evidence="1">
    <location>
        <begin position="260"/>
        <end position="269"/>
    </location>
</feature>
<dbReference type="Gene3D" id="3.40.50.1010">
    <property type="entry name" value="5'-nuclease"/>
    <property type="match status" value="2"/>
</dbReference>
<dbReference type="InterPro" id="IPR021139">
    <property type="entry name" value="NYN"/>
</dbReference>
<feature type="compositionally biased region" description="Polar residues" evidence="1">
    <location>
        <begin position="226"/>
        <end position="235"/>
    </location>
</feature>
<dbReference type="GO" id="GO:0005777">
    <property type="term" value="C:peroxisome"/>
    <property type="evidence" value="ECO:0007669"/>
    <property type="project" value="InterPro"/>
</dbReference>
<name>A0A0C3QH86_9AGAM</name>
<gene>
    <name evidence="3" type="ORF">M407DRAFT_25596</name>
</gene>
<evidence type="ECO:0000259" key="2">
    <source>
        <dbReference type="Pfam" id="PF01936"/>
    </source>
</evidence>
<dbReference type="GO" id="GO:0004540">
    <property type="term" value="F:RNA nuclease activity"/>
    <property type="evidence" value="ECO:0007669"/>
    <property type="project" value="InterPro"/>
</dbReference>
<accession>A0A0C3QH86</accession>